<evidence type="ECO:0000256" key="1">
    <source>
        <dbReference type="ARBA" id="ARBA00004141"/>
    </source>
</evidence>
<evidence type="ECO:0000313" key="8">
    <source>
        <dbReference type="Ensembl" id="ENSCINP00000016595.3"/>
    </source>
</evidence>
<evidence type="ECO:0000256" key="4">
    <source>
        <dbReference type="ARBA" id="ARBA00022989"/>
    </source>
</evidence>
<protein>
    <submittedName>
        <fullName evidence="8">Uncharacterized protein</fullName>
    </submittedName>
</protein>
<dbReference type="HOGENOM" id="CLU_018886_0_0_1"/>
<dbReference type="OMA" id="QLERICY"/>
<feature type="transmembrane region" description="Helical" evidence="7">
    <location>
        <begin position="478"/>
        <end position="500"/>
    </location>
</feature>
<name>F6Y2U7_CIOIN</name>
<feature type="transmembrane region" description="Helical" evidence="7">
    <location>
        <begin position="388"/>
        <end position="406"/>
    </location>
</feature>
<reference evidence="9" key="1">
    <citation type="journal article" date="2002" name="Science">
        <title>The draft genome of Ciona intestinalis: insights into chordate and vertebrate origins.</title>
        <authorList>
            <person name="Dehal P."/>
            <person name="Satou Y."/>
            <person name="Campbell R.K."/>
            <person name="Chapman J."/>
            <person name="Degnan B."/>
            <person name="De Tomaso A."/>
            <person name="Davidson B."/>
            <person name="Di Gregorio A."/>
            <person name="Gelpke M."/>
            <person name="Goodstein D.M."/>
            <person name="Harafuji N."/>
            <person name="Hastings K.E."/>
            <person name="Ho I."/>
            <person name="Hotta K."/>
            <person name="Huang W."/>
            <person name="Kawashima T."/>
            <person name="Lemaire P."/>
            <person name="Martinez D."/>
            <person name="Meinertzhagen I.A."/>
            <person name="Necula S."/>
            <person name="Nonaka M."/>
            <person name="Putnam N."/>
            <person name="Rash S."/>
            <person name="Saiga H."/>
            <person name="Satake M."/>
            <person name="Terry A."/>
            <person name="Yamada L."/>
            <person name="Wang H.G."/>
            <person name="Awazu S."/>
            <person name="Azumi K."/>
            <person name="Boore J."/>
            <person name="Branno M."/>
            <person name="Chin-Bow S."/>
            <person name="DeSantis R."/>
            <person name="Doyle S."/>
            <person name="Francino P."/>
            <person name="Keys D.N."/>
            <person name="Haga S."/>
            <person name="Hayashi H."/>
            <person name="Hino K."/>
            <person name="Imai K.S."/>
            <person name="Inaba K."/>
            <person name="Kano S."/>
            <person name="Kobayashi K."/>
            <person name="Kobayashi M."/>
            <person name="Lee B.I."/>
            <person name="Makabe K.W."/>
            <person name="Manohar C."/>
            <person name="Matassi G."/>
            <person name="Medina M."/>
            <person name="Mochizuki Y."/>
            <person name="Mount S."/>
            <person name="Morishita T."/>
            <person name="Miura S."/>
            <person name="Nakayama A."/>
            <person name="Nishizaka S."/>
            <person name="Nomoto H."/>
            <person name="Ohta F."/>
            <person name="Oishi K."/>
            <person name="Rigoutsos I."/>
            <person name="Sano M."/>
            <person name="Sasaki A."/>
            <person name="Sasakura Y."/>
            <person name="Shoguchi E."/>
            <person name="Shin-i T."/>
            <person name="Spagnuolo A."/>
            <person name="Stainier D."/>
            <person name="Suzuki M.M."/>
            <person name="Tassy O."/>
            <person name="Takatori N."/>
            <person name="Tokuoka M."/>
            <person name="Yagi K."/>
            <person name="Yoshizaki F."/>
            <person name="Wada S."/>
            <person name="Zhang C."/>
            <person name="Hyatt P.D."/>
            <person name="Larimer F."/>
            <person name="Detter C."/>
            <person name="Doggett N."/>
            <person name="Glavina T."/>
            <person name="Hawkins T."/>
            <person name="Richardson P."/>
            <person name="Lucas S."/>
            <person name="Kohara Y."/>
            <person name="Levine M."/>
            <person name="Satoh N."/>
            <person name="Rokhsar D.S."/>
        </authorList>
    </citation>
    <scope>NUCLEOTIDE SEQUENCE [LARGE SCALE GENOMIC DNA]</scope>
</reference>
<comment type="subcellular location">
    <subcellularLocation>
        <location evidence="1">Membrane</location>
        <topology evidence="1">Multi-pass membrane protein</topology>
    </subcellularLocation>
</comment>
<sequence>MSAGPLVFELIVVFCVAVFLLHHYGRITKQHPAVTVATLVAWYFSMIIVFILPLDVSSTFYRECLQSSRVIENVTDSSDVIADNDSNKIIYVANTCEKPWSYVKKDTLPAMWHIVYWTSQFLTWLVLPFMQSYVCAGDFSTLGKMKRAVIENAVYYGSYLFIFGCLLIYVAAAPDLSLDLKQLKVILITASNTWGLFLLVLLLGYGLVEVPRGLWHAADNAISMAQTYFKLSKLSTEKQEALEDLEDVLEEVKKVSSIVRYNHPVRKYVSEIILKCPEDLRSQMSQGMDDYEDYENSGRSRNEVPSENSLVKLHRKLIRAVHTKKRTAVQWRILMERGLHLENIAKNEISIDRYWREEFPTTEPRNAVSKFMCTPGTKWWWYCKIQPLARRILAVCLILLSIMVVWSECTFFNEKPVLSLFAIFINLAKKNYDYYYIELASCLTISYLCVCAYYTVFRLKVFNFYYIAGHHQTDETSLLFVGISLCRLTAPLCLNFLGMIHLDTHITADTGVETAYTQIMGHLDVISFISDGFNIYFPILVCVLCVGTYFNIGQRCLSVLGFQRFVGGNDDLTSDLIEEGRQLVNREKRKMKLKFKSLERSERSRAYGHDTDMNTRQWHGKQKKNVQNSSNTRDDASAIGRNNKRKNDKLELLNDVEPIDYSSTSNSRVRASPPMSESRWGSSSQPNYVANQPPKNIFDDV</sequence>
<dbReference type="AlphaFoldDB" id="F6Y2U7"/>
<feature type="region of interest" description="Disordered" evidence="6">
    <location>
        <begin position="604"/>
        <end position="701"/>
    </location>
</feature>
<reference evidence="8" key="3">
    <citation type="submission" date="2025-08" db="UniProtKB">
        <authorList>
            <consortium name="Ensembl"/>
        </authorList>
    </citation>
    <scope>IDENTIFICATION</scope>
</reference>
<feature type="compositionally biased region" description="Polar residues" evidence="6">
    <location>
        <begin position="679"/>
        <end position="694"/>
    </location>
</feature>
<dbReference type="PANTHER" id="PTHR21355:SF0">
    <property type="entry name" value="G-PROTEIN COUPLED RECEPTOR-ASSOCIATED PROTEIN LMBRD2"/>
    <property type="match status" value="1"/>
</dbReference>
<feature type="transmembrane region" description="Helical" evidence="7">
    <location>
        <begin position="32"/>
        <end position="52"/>
    </location>
</feature>
<keyword evidence="9" id="KW-1185">Reference proteome</keyword>
<feature type="transmembrane region" description="Helical" evidence="7">
    <location>
        <begin position="121"/>
        <end position="141"/>
    </location>
</feature>
<dbReference type="InterPro" id="IPR051584">
    <property type="entry name" value="GPCR-associated_LMBR1"/>
</dbReference>
<comment type="similarity">
    <text evidence="2">Belongs to the LIMR family.</text>
</comment>
<dbReference type="Proteomes" id="UP000008144">
    <property type="component" value="Chromosome 5"/>
</dbReference>
<dbReference type="PANTHER" id="PTHR21355">
    <property type="entry name" value="G-PROTEIN COUPLED RECEPTOR-ASSOCIATED PROTEIN LMBRD2"/>
    <property type="match status" value="1"/>
</dbReference>
<reference evidence="8" key="2">
    <citation type="journal article" date="2008" name="Genome Biol.">
        <title>Improved genome assembly and evidence-based global gene model set for the chordate Ciona intestinalis: new insight into intron and operon populations.</title>
        <authorList>
            <person name="Satou Y."/>
            <person name="Mineta K."/>
            <person name="Ogasawara M."/>
            <person name="Sasakura Y."/>
            <person name="Shoguchi E."/>
            <person name="Ueno K."/>
            <person name="Yamada L."/>
            <person name="Matsumoto J."/>
            <person name="Wasserscheid J."/>
            <person name="Dewar K."/>
            <person name="Wiley G.B."/>
            <person name="Macmil S.L."/>
            <person name="Roe B.A."/>
            <person name="Zeller R.W."/>
            <person name="Hastings K.E."/>
            <person name="Lemaire P."/>
            <person name="Lindquist E."/>
            <person name="Endo T."/>
            <person name="Hotta K."/>
            <person name="Inaba K."/>
        </authorList>
    </citation>
    <scope>NUCLEOTIDE SEQUENCE [LARGE SCALE GENOMIC DNA]</scope>
    <source>
        <strain evidence="8">wild type</strain>
    </source>
</reference>
<dbReference type="EMBL" id="EAAA01002199">
    <property type="status" value="NOT_ANNOTATED_CDS"/>
    <property type="molecule type" value="Genomic_DNA"/>
</dbReference>
<feature type="transmembrane region" description="Helical" evidence="7">
    <location>
        <begin position="434"/>
        <end position="457"/>
    </location>
</feature>
<dbReference type="GO" id="GO:0016020">
    <property type="term" value="C:membrane"/>
    <property type="evidence" value="ECO:0000318"/>
    <property type="project" value="GO_Central"/>
</dbReference>
<proteinExistence type="inferred from homology"/>
<feature type="transmembrane region" description="Helical" evidence="7">
    <location>
        <begin position="533"/>
        <end position="552"/>
    </location>
</feature>
<dbReference type="FunCoup" id="F6Y2U7">
    <property type="interactions" value="540"/>
</dbReference>
<dbReference type="Ensembl" id="ENSCINT00000016595.3">
    <property type="protein sequence ID" value="ENSCINP00000016595.3"/>
    <property type="gene ID" value="ENSCING00000012152.2"/>
</dbReference>
<reference evidence="8" key="4">
    <citation type="submission" date="2025-09" db="UniProtKB">
        <authorList>
            <consortium name="Ensembl"/>
        </authorList>
    </citation>
    <scope>IDENTIFICATION</scope>
</reference>
<dbReference type="Pfam" id="PF04791">
    <property type="entry name" value="LMBR1"/>
    <property type="match status" value="1"/>
</dbReference>
<evidence type="ECO:0000256" key="6">
    <source>
        <dbReference type="SAM" id="MobiDB-lite"/>
    </source>
</evidence>
<evidence type="ECO:0000313" key="9">
    <source>
        <dbReference type="Proteomes" id="UP000008144"/>
    </source>
</evidence>
<evidence type="ECO:0000256" key="7">
    <source>
        <dbReference type="SAM" id="Phobius"/>
    </source>
</evidence>
<feature type="transmembrane region" description="Helical" evidence="7">
    <location>
        <begin position="6"/>
        <end position="25"/>
    </location>
</feature>
<organism evidence="8 9">
    <name type="scientific">Ciona intestinalis</name>
    <name type="common">Transparent sea squirt</name>
    <name type="synonym">Ascidia intestinalis</name>
    <dbReference type="NCBI Taxonomy" id="7719"/>
    <lineage>
        <taxon>Eukaryota</taxon>
        <taxon>Metazoa</taxon>
        <taxon>Chordata</taxon>
        <taxon>Tunicata</taxon>
        <taxon>Ascidiacea</taxon>
        <taxon>Phlebobranchia</taxon>
        <taxon>Cionidae</taxon>
        <taxon>Ciona</taxon>
    </lineage>
</organism>
<dbReference type="InterPro" id="IPR006876">
    <property type="entry name" value="LMBR1-like_membr_prot"/>
</dbReference>
<keyword evidence="5 7" id="KW-0472">Membrane</keyword>
<keyword evidence="4 7" id="KW-1133">Transmembrane helix</keyword>
<dbReference type="GeneTree" id="ENSGT00390000018651"/>
<feature type="compositionally biased region" description="Basic and acidic residues" evidence="6">
    <location>
        <begin position="604"/>
        <end position="613"/>
    </location>
</feature>
<keyword evidence="3 7" id="KW-0812">Transmembrane</keyword>
<dbReference type="STRING" id="7719.ENSCINP00000016595"/>
<evidence type="ECO:0000256" key="5">
    <source>
        <dbReference type="ARBA" id="ARBA00023136"/>
    </source>
</evidence>
<feature type="transmembrane region" description="Helical" evidence="7">
    <location>
        <begin position="153"/>
        <end position="173"/>
    </location>
</feature>
<evidence type="ECO:0000256" key="2">
    <source>
        <dbReference type="ARBA" id="ARBA00010487"/>
    </source>
</evidence>
<evidence type="ECO:0000256" key="3">
    <source>
        <dbReference type="ARBA" id="ARBA00022692"/>
    </source>
</evidence>
<accession>F6Y2U7</accession>
<feature type="transmembrane region" description="Helical" evidence="7">
    <location>
        <begin position="185"/>
        <end position="208"/>
    </location>
</feature>
<dbReference type="InParanoid" id="F6Y2U7"/>